<keyword evidence="1" id="KW-0813">Transport</keyword>
<evidence type="ECO:0000259" key="7">
    <source>
        <dbReference type="Pfam" id="PF04108"/>
    </source>
</evidence>
<dbReference type="InterPro" id="IPR019460">
    <property type="entry name" value="Atg11_C"/>
</dbReference>
<dbReference type="GO" id="GO:0061709">
    <property type="term" value="P:reticulophagy"/>
    <property type="evidence" value="ECO:0007669"/>
    <property type="project" value="TreeGrafter"/>
</dbReference>
<organism evidence="9">
    <name type="scientific">Phaeomonas parva</name>
    <dbReference type="NCBI Taxonomy" id="124430"/>
    <lineage>
        <taxon>Eukaryota</taxon>
        <taxon>Sar</taxon>
        <taxon>Stramenopiles</taxon>
        <taxon>Ochrophyta</taxon>
        <taxon>Pinguiophyceae</taxon>
        <taxon>Pinguiochrysidales</taxon>
        <taxon>Pinguiochrysidaceae</taxon>
        <taxon>Phaeomonas</taxon>
    </lineage>
</organism>
<dbReference type="GO" id="GO:0000045">
    <property type="term" value="P:autophagosome assembly"/>
    <property type="evidence" value="ECO:0007669"/>
    <property type="project" value="InterPro"/>
</dbReference>
<accession>A0A7S1XQB2</accession>
<feature type="domain" description="Autophagy-related protein 11 C-terminal" evidence="8">
    <location>
        <begin position="721"/>
        <end position="821"/>
    </location>
</feature>
<evidence type="ECO:0000256" key="6">
    <source>
        <dbReference type="SAM" id="MobiDB-lite"/>
    </source>
</evidence>
<dbReference type="InterPro" id="IPR045326">
    <property type="entry name" value="ATG17-like_dom"/>
</dbReference>
<sequence length="846" mass="93663">MEDPGGKRWRVLVAATGQRVALDLGANEQSFTHFRAVLAANTNVAPEHQILLCGPPYKSFDRTQLYEASNKAKDLFLYDRRIIQGDEATLQSLGDTPHALPGEVRALEKPTESATSSLVAGGNPLDIALSNYELQFLHLLRNSEAYGRAADARLSTGVSVFGELQVQHRAAQAAVLNLRDHANPLREEFRSVEDALGKQRVKHDELLRRFPPALSGLEAVPLHAALPRPDVNLRSLADCVPVDKEMQWLEQCTSGHNKIGDLLNKARDDVTVLDSQARGVLEEVLGPGELPSAAAEAMPNQEELAAQVGALREVAQTQRARLSETQGQYEEVKITVLAQLRSPSGMDASTTALETCRSFEELLQKKQNLFEQWVEDDARSCNTCAAIAERKRDSSRQLGARLQLISRLQFKIQKVQQTLTLLRTMKERQDQDFRHLEHIIHLKDAYEAFLVEVARRRSYAKSFASKITEFRHAEVERREKFWRHHGHHLPPVFYEWMPSLAKPPPYFSPEAPQSEGFLPEIQSLAAAVSEPTAEEEKRSPGKDKLLRGSVILEAEDDDDGRAEAERQRQLVADLEYENLNLKAELQQLRAQLAEQPSGAKADSSKAEFEYENLDLKAELLLLRAQVGKASAEGAAVVSTSIQDSEASEPGQPLMAGSLDAALCESLIAIVNDVVQKPEERGRLVEALQRGVDREFLGAILLQIRENAREGAQKRDMVVALEDKLRKMEEDCDRRIAYHSLAVGDVALFLPTDPSPEDNQFRPFHARGASIFMFMHPLSVAAARAASNGKPEYVVGKIIQIEDYDSGEHKNITAQNQVPAGCIVAQVEILDSAGSEPPAVANASPNV</sequence>
<evidence type="ECO:0008006" key="10">
    <source>
        <dbReference type="Google" id="ProtNLM"/>
    </source>
</evidence>
<dbReference type="GO" id="GO:0034045">
    <property type="term" value="C:phagophore assembly site membrane"/>
    <property type="evidence" value="ECO:0007669"/>
    <property type="project" value="TreeGrafter"/>
</dbReference>
<dbReference type="InterPro" id="IPR040040">
    <property type="entry name" value="ATG11"/>
</dbReference>
<dbReference type="AlphaFoldDB" id="A0A7S1XQB2"/>
<evidence type="ECO:0000256" key="2">
    <source>
        <dbReference type="ARBA" id="ARBA00022927"/>
    </source>
</evidence>
<dbReference type="GO" id="GO:0034517">
    <property type="term" value="P:ribophagy"/>
    <property type="evidence" value="ECO:0007669"/>
    <property type="project" value="TreeGrafter"/>
</dbReference>
<keyword evidence="2" id="KW-0653">Protein transport</keyword>
<dbReference type="GO" id="GO:0034727">
    <property type="term" value="P:piecemeal microautophagy of the nucleus"/>
    <property type="evidence" value="ECO:0007669"/>
    <property type="project" value="TreeGrafter"/>
</dbReference>
<dbReference type="Pfam" id="PF04108">
    <property type="entry name" value="ATG17_like"/>
    <property type="match status" value="1"/>
</dbReference>
<feature type="region of interest" description="Disordered" evidence="6">
    <location>
        <begin position="528"/>
        <end position="548"/>
    </location>
</feature>
<dbReference type="Pfam" id="PF10377">
    <property type="entry name" value="ATG11"/>
    <property type="match status" value="1"/>
</dbReference>
<reference evidence="9" key="1">
    <citation type="submission" date="2021-01" db="EMBL/GenBank/DDBJ databases">
        <authorList>
            <person name="Corre E."/>
            <person name="Pelletier E."/>
            <person name="Niang G."/>
            <person name="Scheremetjew M."/>
            <person name="Finn R."/>
            <person name="Kale V."/>
            <person name="Holt S."/>
            <person name="Cochrane G."/>
            <person name="Meng A."/>
            <person name="Brown T."/>
            <person name="Cohen L."/>
        </authorList>
    </citation>
    <scope>NUCLEOTIDE SEQUENCE</scope>
    <source>
        <strain evidence="9">CCMP2877</strain>
    </source>
</reference>
<gene>
    <name evidence="9" type="ORF">PPAR1163_LOCUS10700</name>
</gene>
<evidence type="ECO:0000256" key="1">
    <source>
        <dbReference type="ARBA" id="ARBA00022448"/>
    </source>
</evidence>
<keyword evidence="4 5" id="KW-0175">Coiled coil</keyword>
<feature type="domain" description="Autophagy protein ATG17-like" evidence="7">
    <location>
        <begin position="138"/>
        <end position="489"/>
    </location>
</feature>
<feature type="compositionally biased region" description="Basic and acidic residues" evidence="6">
    <location>
        <begin position="534"/>
        <end position="546"/>
    </location>
</feature>
<proteinExistence type="predicted"/>
<evidence type="ECO:0000259" key="8">
    <source>
        <dbReference type="Pfam" id="PF10377"/>
    </source>
</evidence>
<dbReference type="GO" id="GO:0019901">
    <property type="term" value="F:protein kinase binding"/>
    <property type="evidence" value="ECO:0007669"/>
    <property type="project" value="TreeGrafter"/>
</dbReference>
<evidence type="ECO:0000256" key="5">
    <source>
        <dbReference type="SAM" id="Coils"/>
    </source>
</evidence>
<keyword evidence="3" id="KW-0072">Autophagy</keyword>
<name>A0A7S1XQB2_9STRA</name>
<dbReference type="GO" id="GO:0000422">
    <property type="term" value="P:autophagy of mitochondrion"/>
    <property type="evidence" value="ECO:0007669"/>
    <property type="project" value="TreeGrafter"/>
</dbReference>
<protein>
    <recommendedName>
        <fullName evidence="10">Autophagy-related protein 11 C-terminal domain-containing protein</fullName>
    </recommendedName>
</protein>
<dbReference type="GO" id="GO:0060090">
    <property type="term" value="F:molecular adaptor activity"/>
    <property type="evidence" value="ECO:0007669"/>
    <property type="project" value="TreeGrafter"/>
</dbReference>
<evidence type="ECO:0000256" key="4">
    <source>
        <dbReference type="ARBA" id="ARBA00023054"/>
    </source>
</evidence>
<evidence type="ECO:0000256" key="3">
    <source>
        <dbReference type="ARBA" id="ARBA00023006"/>
    </source>
</evidence>
<dbReference type="PANTHER" id="PTHR13222">
    <property type="entry name" value="RB1-INDUCIBLE COILED-COIL"/>
    <property type="match status" value="1"/>
</dbReference>
<dbReference type="GO" id="GO:0015031">
    <property type="term" value="P:protein transport"/>
    <property type="evidence" value="ECO:0007669"/>
    <property type="project" value="UniProtKB-KW"/>
</dbReference>
<dbReference type="GO" id="GO:1990316">
    <property type="term" value="C:Atg1/ULK1 kinase complex"/>
    <property type="evidence" value="ECO:0007669"/>
    <property type="project" value="TreeGrafter"/>
</dbReference>
<dbReference type="PANTHER" id="PTHR13222:SF1">
    <property type="entry name" value="RB1-INDUCIBLE COILED-COIL PROTEIN 1"/>
    <property type="match status" value="1"/>
</dbReference>
<evidence type="ECO:0000313" key="9">
    <source>
        <dbReference type="EMBL" id="CAD9252336.1"/>
    </source>
</evidence>
<dbReference type="EMBL" id="HBGJ01016687">
    <property type="protein sequence ID" value="CAD9252336.1"/>
    <property type="molecule type" value="Transcribed_RNA"/>
</dbReference>
<feature type="coiled-coil region" evidence="5">
    <location>
        <begin position="564"/>
        <end position="591"/>
    </location>
</feature>